<dbReference type="Proteomes" id="UP000379480">
    <property type="component" value="Unassembled WGS sequence"/>
</dbReference>
<gene>
    <name evidence="1" type="ORF">PS723_04230</name>
</gene>
<proteinExistence type="predicted"/>
<dbReference type="OrthoDB" id="7582564at2"/>
<protein>
    <submittedName>
        <fullName evidence="1">Uncharacterized protein</fullName>
    </submittedName>
</protein>
<reference evidence="1 2" key="1">
    <citation type="submission" date="2019-09" db="EMBL/GenBank/DDBJ databases">
        <authorList>
            <person name="Chandra G."/>
            <person name="Truman W A."/>
        </authorList>
    </citation>
    <scope>NUCLEOTIDE SEQUENCE [LARGE SCALE GENOMIC DNA]</scope>
    <source>
        <strain evidence="1">PS723</strain>
    </source>
</reference>
<sequence>MSEKTASPDSSEQLQMALSKWDTEGATQALQTSGASEIPELSNAELVHLRIRVIALENLVIALLAQGSDKQLAVAREMASYITPRPGFTQHPLTIHAASQMVDSVDRAVRFRKLSDS</sequence>
<organism evidence="1 2">
    <name type="scientific">Pseudomonas fluorescens</name>
    <dbReference type="NCBI Taxonomy" id="294"/>
    <lineage>
        <taxon>Bacteria</taxon>
        <taxon>Pseudomonadati</taxon>
        <taxon>Pseudomonadota</taxon>
        <taxon>Gammaproteobacteria</taxon>
        <taxon>Pseudomonadales</taxon>
        <taxon>Pseudomonadaceae</taxon>
        <taxon>Pseudomonas</taxon>
    </lineage>
</organism>
<evidence type="ECO:0000313" key="2">
    <source>
        <dbReference type="Proteomes" id="UP000379480"/>
    </source>
</evidence>
<name>A0A5E7DUH7_PSEFL</name>
<dbReference type="AlphaFoldDB" id="A0A5E7DUH7"/>
<accession>A0A5E7DUH7</accession>
<evidence type="ECO:0000313" key="1">
    <source>
        <dbReference type="EMBL" id="VVO21320.1"/>
    </source>
</evidence>
<dbReference type="EMBL" id="CABVHY010000023">
    <property type="protein sequence ID" value="VVO21320.1"/>
    <property type="molecule type" value="Genomic_DNA"/>
</dbReference>
<dbReference type="RefSeq" id="WP_150805561.1">
    <property type="nucleotide sequence ID" value="NZ_CABVHY010000023.1"/>
</dbReference>